<dbReference type="EMBL" id="LACI01002732">
    <property type="protein sequence ID" value="KJU81332.1"/>
    <property type="molecule type" value="Genomic_DNA"/>
</dbReference>
<dbReference type="SUPFAM" id="SSF51621">
    <property type="entry name" value="Phosphoenolpyruvate/pyruvate domain"/>
    <property type="match status" value="1"/>
</dbReference>
<dbReference type="GO" id="GO:0016832">
    <property type="term" value="F:aldehyde-lyase activity"/>
    <property type="evidence" value="ECO:0007669"/>
    <property type="project" value="TreeGrafter"/>
</dbReference>
<gene>
    <name evidence="5" type="ORF">MBAV_006465</name>
</gene>
<dbReference type="PATRIC" id="fig|29290.4.peg.8539"/>
<dbReference type="InterPro" id="IPR015813">
    <property type="entry name" value="Pyrv/PenolPyrv_kinase-like_dom"/>
</dbReference>
<evidence type="ECO:0000256" key="1">
    <source>
        <dbReference type="ARBA" id="ARBA00005568"/>
    </source>
</evidence>
<reference evidence="5 6" key="1">
    <citation type="submission" date="2015-02" db="EMBL/GenBank/DDBJ databases">
        <title>Single-cell genomics of uncultivated deep-branching MTB reveals a conserved set of magnetosome genes.</title>
        <authorList>
            <person name="Kolinko S."/>
            <person name="Richter M."/>
            <person name="Glockner F.O."/>
            <person name="Brachmann A."/>
            <person name="Schuler D."/>
        </authorList>
    </citation>
    <scope>NUCLEOTIDE SEQUENCE [LARGE SCALE GENOMIC DNA]</scope>
    <source>
        <strain evidence="5">TM-1</strain>
    </source>
</reference>
<keyword evidence="2" id="KW-0479">Metal-binding</keyword>
<dbReference type="GO" id="GO:0046872">
    <property type="term" value="F:metal ion binding"/>
    <property type="evidence" value="ECO:0007669"/>
    <property type="project" value="UniProtKB-KW"/>
</dbReference>
<dbReference type="Gene3D" id="3.20.20.60">
    <property type="entry name" value="Phosphoenolpyruvate-binding domains"/>
    <property type="match status" value="1"/>
</dbReference>
<dbReference type="PANTHER" id="PTHR30502">
    <property type="entry name" value="2-KETO-3-DEOXY-L-RHAMNONATE ALDOLASE"/>
    <property type="match status" value="1"/>
</dbReference>
<dbReference type="InterPro" id="IPR050251">
    <property type="entry name" value="HpcH-HpaI_aldolase"/>
</dbReference>
<evidence type="ECO:0000259" key="4">
    <source>
        <dbReference type="Pfam" id="PF03328"/>
    </source>
</evidence>
<dbReference type="InterPro" id="IPR005000">
    <property type="entry name" value="Aldolase/citrate-lyase_domain"/>
</dbReference>
<accession>A0A0F3GHN6</accession>
<dbReference type="Proteomes" id="UP000033423">
    <property type="component" value="Unassembled WGS sequence"/>
</dbReference>
<keyword evidence="3" id="KW-0456">Lyase</keyword>
<comment type="similarity">
    <text evidence="1">Belongs to the HpcH/HpaI aldolase family.</text>
</comment>
<sequence>MKTFDIKKKLRSQQVTVGSWITIGNPIIGEIMANMGFDWLTIDMEHSAITISEAQQLIQVIELAGVVPLVRVGDNNPLLIKRAMDAGAHGVIVPMVNSKDNAVKAVESVKYPPIGIRGVGLGRTQGYGFTFDEYKNWVNDGSIVIVQIEHIDAINNLDEILGVEGVDGSIIGPYDLSGSLGVPGEFQDSRVLNAIEYYETTCHKLEKPAGFHIVKPDAEAANYYKKQGYSFLAVGLDTLYLGQKCKDVLEQITR</sequence>
<name>A0A0F3GHN6_9BACT</name>
<protein>
    <submittedName>
        <fullName evidence="5">4-hydroxy-2-oxovalerate aldolase</fullName>
    </submittedName>
</protein>
<dbReference type="GO" id="GO:0005737">
    <property type="term" value="C:cytoplasm"/>
    <property type="evidence" value="ECO:0007669"/>
    <property type="project" value="TreeGrafter"/>
</dbReference>
<dbReference type="InterPro" id="IPR040442">
    <property type="entry name" value="Pyrv_kinase-like_dom_sf"/>
</dbReference>
<feature type="domain" description="HpcH/HpaI aldolase/citrate lyase" evidence="4">
    <location>
        <begin position="18"/>
        <end position="238"/>
    </location>
</feature>
<evidence type="ECO:0000256" key="3">
    <source>
        <dbReference type="ARBA" id="ARBA00023239"/>
    </source>
</evidence>
<dbReference type="Pfam" id="PF03328">
    <property type="entry name" value="HpcH_HpaI"/>
    <property type="match status" value="1"/>
</dbReference>
<proteinExistence type="inferred from homology"/>
<dbReference type="AlphaFoldDB" id="A0A0F3GHN6"/>
<evidence type="ECO:0000256" key="2">
    <source>
        <dbReference type="ARBA" id="ARBA00022723"/>
    </source>
</evidence>
<evidence type="ECO:0000313" key="5">
    <source>
        <dbReference type="EMBL" id="KJU81332.1"/>
    </source>
</evidence>
<keyword evidence="6" id="KW-1185">Reference proteome</keyword>
<organism evidence="5 6">
    <name type="scientific">Candidatus Magnetobacterium bavaricum</name>
    <dbReference type="NCBI Taxonomy" id="29290"/>
    <lineage>
        <taxon>Bacteria</taxon>
        <taxon>Pseudomonadati</taxon>
        <taxon>Nitrospirota</taxon>
        <taxon>Thermodesulfovibrionia</taxon>
        <taxon>Thermodesulfovibrionales</taxon>
        <taxon>Candidatus Magnetobacteriaceae</taxon>
        <taxon>Candidatus Magnetobacterium</taxon>
    </lineage>
</organism>
<comment type="caution">
    <text evidence="5">The sequence shown here is derived from an EMBL/GenBank/DDBJ whole genome shotgun (WGS) entry which is preliminary data.</text>
</comment>
<evidence type="ECO:0000313" key="6">
    <source>
        <dbReference type="Proteomes" id="UP000033423"/>
    </source>
</evidence>
<dbReference type="PANTHER" id="PTHR30502:SF0">
    <property type="entry name" value="PHOSPHOENOLPYRUVATE CARBOXYLASE FAMILY PROTEIN"/>
    <property type="match status" value="1"/>
</dbReference>